<feature type="signal peptide" evidence="1">
    <location>
        <begin position="1"/>
        <end position="19"/>
    </location>
</feature>
<name>Q3LRT6_9APIC</name>
<reference evidence="2" key="1">
    <citation type="journal article" date="2008" name="Ann. N. Y. Acad. Sci.">
        <title>Small-scale expressed sequence tag analysis of Theileria uilenbergi: identification of a gene family encoding potential antigenic proteins.</title>
        <authorList>
            <person name="Liu Z."/>
            <person name="Dang Z."/>
            <person name="Luo J."/>
            <person name="Yin H."/>
            <person name="Ahmed J.S."/>
            <person name="Seitzer U."/>
        </authorList>
    </citation>
    <scope>NUCLEOTIDE SEQUENCE</scope>
</reference>
<keyword evidence="1" id="KW-0732">Signal</keyword>
<organism evidence="2">
    <name type="scientific">Theileria sp. CAAS-2005</name>
    <dbReference type="NCBI Taxonomy" id="346098"/>
    <lineage>
        <taxon>Eukaryota</taxon>
        <taxon>Sar</taxon>
        <taxon>Alveolata</taxon>
        <taxon>Apicomplexa</taxon>
        <taxon>Aconoidasida</taxon>
        <taxon>Piroplasmida</taxon>
        <taxon>Theileriidae</taxon>
        <taxon>Theileria</taxon>
    </lineage>
</organism>
<dbReference type="AlphaFoldDB" id="Q3LRT6"/>
<proteinExistence type="evidence at transcript level"/>
<protein>
    <submittedName>
        <fullName evidence="2">Uncharacterized protein</fullName>
    </submittedName>
</protein>
<dbReference type="EMBL" id="DQ187376">
    <property type="protein sequence ID" value="ABA29239.1"/>
    <property type="molecule type" value="mRNA"/>
</dbReference>
<feature type="chain" id="PRO_5004228083" evidence="1">
    <location>
        <begin position="20"/>
        <end position="181"/>
    </location>
</feature>
<evidence type="ECO:0000313" key="2">
    <source>
        <dbReference type="EMBL" id="ABA29239.1"/>
    </source>
</evidence>
<accession>Q3LRT6</accession>
<feature type="non-terminal residue" evidence="2">
    <location>
        <position position="1"/>
    </location>
</feature>
<sequence length="181" mass="19578">ARGFKVLAFFALAAAAVSAEVFPLNGTLLTVGHEHVAKVHHVTHVDGDVKLRFVHVVPKVLHADKFVDGFACAGGYDKLGVPKGAKGHYFLNVATDELLVDLLGLSDCEKWHATLLTVHGADGLVHKPFAWVKKTGRALLGGVEPLAAFVFGLVHKDHFKGLLEKGLPAHLFTLTLFKFFK</sequence>
<evidence type="ECO:0000256" key="1">
    <source>
        <dbReference type="SAM" id="SignalP"/>
    </source>
</evidence>